<dbReference type="RefSeq" id="WP_157426745.1">
    <property type="nucleotide sequence ID" value="NZ_BAAANK010000007.1"/>
</dbReference>
<evidence type="ECO:0000313" key="2">
    <source>
        <dbReference type="Proteomes" id="UP001501746"/>
    </source>
</evidence>
<dbReference type="Proteomes" id="UP001501746">
    <property type="component" value="Unassembled WGS sequence"/>
</dbReference>
<dbReference type="EMBL" id="BAAANK010000007">
    <property type="protein sequence ID" value="GAA1838559.1"/>
    <property type="molecule type" value="Genomic_DNA"/>
</dbReference>
<protein>
    <recommendedName>
        <fullName evidence="3">DUF222 domain-containing protein</fullName>
    </recommendedName>
</protein>
<keyword evidence="2" id="KW-1185">Reference proteome</keyword>
<gene>
    <name evidence="1" type="ORF">GCM10009750_25320</name>
</gene>
<reference evidence="2" key="1">
    <citation type="journal article" date="2019" name="Int. J. Syst. Evol. Microbiol.">
        <title>The Global Catalogue of Microorganisms (GCM) 10K type strain sequencing project: providing services to taxonomists for standard genome sequencing and annotation.</title>
        <authorList>
            <consortium name="The Broad Institute Genomics Platform"/>
            <consortium name="The Broad Institute Genome Sequencing Center for Infectious Disease"/>
            <person name="Wu L."/>
            <person name="Ma J."/>
        </authorList>
    </citation>
    <scope>NUCLEOTIDE SEQUENCE [LARGE SCALE GENOMIC DNA]</scope>
    <source>
        <strain evidence="2">JCM 14323</strain>
    </source>
</reference>
<evidence type="ECO:0008006" key="3">
    <source>
        <dbReference type="Google" id="ProtNLM"/>
    </source>
</evidence>
<accession>A0ABP4Z5P9</accession>
<name>A0ABP4Z5P9_9MICO</name>
<organism evidence="1 2">
    <name type="scientific">Agromyces salentinus</name>
    <dbReference type="NCBI Taxonomy" id="269421"/>
    <lineage>
        <taxon>Bacteria</taxon>
        <taxon>Bacillati</taxon>
        <taxon>Actinomycetota</taxon>
        <taxon>Actinomycetes</taxon>
        <taxon>Micrococcales</taxon>
        <taxon>Microbacteriaceae</taxon>
        <taxon>Agromyces</taxon>
    </lineage>
</organism>
<proteinExistence type="predicted"/>
<comment type="caution">
    <text evidence="1">The sequence shown here is derived from an EMBL/GenBank/DDBJ whole genome shotgun (WGS) entry which is preliminary data.</text>
</comment>
<evidence type="ECO:0000313" key="1">
    <source>
        <dbReference type="EMBL" id="GAA1838559.1"/>
    </source>
</evidence>
<sequence>MTLEHTISQLRAQASQRIVTFAQTLDSVRTDRMLSDDGKRDRIAREYVATRIHIDKLRTREADALLSRRVELERLLFGWEPTDDAAVLSARRESNELADALDDPRDALLAYQRAKRRSDEMHVHAIFARALELGWSSIIDDYLVEHPERAAGSTELAAILRANDDVELLTAVMHYAMSQPSELSHVDLAPYEHEARAGAADVEAAFARQLSAV</sequence>